<dbReference type="RefSeq" id="WP_290320513.1">
    <property type="nucleotide sequence ID" value="NZ_JAUFPN010000206.1"/>
</dbReference>
<evidence type="ECO:0000313" key="4">
    <source>
        <dbReference type="Proteomes" id="UP001529369"/>
    </source>
</evidence>
<evidence type="ECO:0000256" key="1">
    <source>
        <dbReference type="SAM" id="MobiDB-lite"/>
    </source>
</evidence>
<keyword evidence="4" id="KW-1185">Reference proteome</keyword>
<organism evidence="3 4">
    <name type="scientific">Paeniroseomonas aquatica</name>
    <dbReference type="NCBI Taxonomy" id="373043"/>
    <lineage>
        <taxon>Bacteria</taxon>
        <taxon>Pseudomonadati</taxon>
        <taxon>Pseudomonadota</taxon>
        <taxon>Alphaproteobacteria</taxon>
        <taxon>Acetobacterales</taxon>
        <taxon>Acetobacteraceae</taxon>
        <taxon>Paeniroseomonas</taxon>
    </lineage>
</organism>
<evidence type="ECO:0000256" key="2">
    <source>
        <dbReference type="SAM" id="SignalP"/>
    </source>
</evidence>
<sequence>MRRLLLGACALGLLAAAACESRQPATRAGETLDRAGSRTGEALGRAANDTGAAIGRAGNWMRDRTR</sequence>
<protein>
    <recommendedName>
        <fullName evidence="5">Entericidin EcnAB</fullName>
    </recommendedName>
</protein>
<feature type="region of interest" description="Disordered" evidence="1">
    <location>
        <begin position="24"/>
        <end position="66"/>
    </location>
</feature>
<evidence type="ECO:0008006" key="5">
    <source>
        <dbReference type="Google" id="ProtNLM"/>
    </source>
</evidence>
<accession>A0ABT8AF24</accession>
<evidence type="ECO:0000313" key="3">
    <source>
        <dbReference type="EMBL" id="MDN3568399.1"/>
    </source>
</evidence>
<feature type="chain" id="PRO_5046744417" description="Entericidin EcnAB" evidence="2">
    <location>
        <begin position="19"/>
        <end position="66"/>
    </location>
</feature>
<dbReference type="PROSITE" id="PS51257">
    <property type="entry name" value="PROKAR_LIPOPROTEIN"/>
    <property type="match status" value="1"/>
</dbReference>
<proteinExistence type="predicted"/>
<keyword evidence="2" id="KW-0732">Signal</keyword>
<name>A0ABT8AF24_9PROT</name>
<comment type="caution">
    <text evidence="3">The sequence shown here is derived from an EMBL/GenBank/DDBJ whole genome shotgun (WGS) entry which is preliminary data.</text>
</comment>
<dbReference type="Proteomes" id="UP001529369">
    <property type="component" value="Unassembled WGS sequence"/>
</dbReference>
<feature type="signal peptide" evidence="2">
    <location>
        <begin position="1"/>
        <end position="18"/>
    </location>
</feature>
<gene>
    <name evidence="3" type="ORF">QWZ14_28805</name>
</gene>
<dbReference type="EMBL" id="JAUFPN010000206">
    <property type="protein sequence ID" value="MDN3568399.1"/>
    <property type="molecule type" value="Genomic_DNA"/>
</dbReference>
<reference evidence="4" key="1">
    <citation type="journal article" date="2019" name="Int. J. Syst. Evol. Microbiol.">
        <title>The Global Catalogue of Microorganisms (GCM) 10K type strain sequencing project: providing services to taxonomists for standard genome sequencing and annotation.</title>
        <authorList>
            <consortium name="The Broad Institute Genomics Platform"/>
            <consortium name="The Broad Institute Genome Sequencing Center for Infectious Disease"/>
            <person name="Wu L."/>
            <person name="Ma J."/>
        </authorList>
    </citation>
    <scope>NUCLEOTIDE SEQUENCE [LARGE SCALE GENOMIC DNA]</scope>
    <source>
        <strain evidence="4">CECT 7131</strain>
    </source>
</reference>